<evidence type="ECO:0000313" key="2">
    <source>
        <dbReference type="Proteomes" id="UP001497700"/>
    </source>
</evidence>
<dbReference type="Proteomes" id="UP001497700">
    <property type="component" value="Unassembled WGS sequence"/>
</dbReference>
<gene>
    <name evidence="1" type="ORF">F4820DRAFT_425955</name>
</gene>
<accession>A0ACB9YX45</accession>
<comment type="caution">
    <text evidence="1">The sequence shown here is derived from an EMBL/GenBank/DDBJ whole genome shotgun (WGS) entry which is preliminary data.</text>
</comment>
<reference evidence="1 2" key="1">
    <citation type="journal article" date="2022" name="New Phytol.">
        <title>Ecological generalism drives hyperdiversity of secondary metabolite gene clusters in xylarialean endophytes.</title>
        <authorList>
            <person name="Franco M.E.E."/>
            <person name="Wisecaver J.H."/>
            <person name="Arnold A.E."/>
            <person name="Ju Y.M."/>
            <person name="Slot J.C."/>
            <person name="Ahrendt S."/>
            <person name="Moore L.P."/>
            <person name="Eastman K.E."/>
            <person name="Scott K."/>
            <person name="Konkel Z."/>
            <person name="Mondo S.J."/>
            <person name="Kuo A."/>
            <person name="Hayes R.D."/>
            <person name="Haridas S."/>
            <person name="Andreopoulos B."/>
            <person name="Riley R."/>
            <person name="LaButti K."/>
            <person name="Pangilinan J."/>
            <person name="Lipzen A."/>
            <person name="Amirebrahimi M."/>
            <person name="Yan J."/>
            <person name="Adam C."/>
            <person name="Keymanesh K."/>
            <person name="Ng V."/>
            <person name="Louie K."/>
            <person name="Northen T."/>
            <person name="Drula E."/>
            <person name="Henrissat B."/>
            <person name="Hsieh H.M."/>
            <person name="Youens-Clark K."/>
            <person name="Lutzoni F."/>
            <person name="Miadlikowska J."/>
            <person name="Eastwood D.C."/>
            <person name="Hamelin R.C."/>
            <person name="Grigoriev I.V."/>
            <person name="U'Ren J.M."/>
        </authorList>
    </citation>
    <scope>NUCLEOTIDE SEQUENCE [LARGE SCALE GENOMIC DNA]</scope>
    <source>
        <strain evidence="1 2">CBS 119005</strain>
    </source>
</reference>
<dbReference type="EMBL" id="MU393497">
    <property type="protein sequence ID" value="KAI4863822.1"/>
    <property type="molecule type" value="Genomic_DNA"/>
</dbReference>
<name>A0ACB9YX45_9PEZI</name>
<sequence>MPPKAVNTNFTNRDMEILALAWQCFEDMPKINWDKLAGLASLKNGKSARDSFLHIRKKLLATANGDAGEEVYGNQAANGQPKRKPGGQLTPSPKKIKAGPRPALSIEDDDEDIKPKRRGAAKRLVKVEKMEPDDKDEILYDEV</sequence>
<keyword evidence="2" id="KW-1185">Reference proteome</keyword>
<evidence type="ECO:0000313" key="1">
    <source>
        <dbReference type="EMBL" id="KAI4863822.1"/>
    </source>
</evidence>
<organism evidence="1 2">
    <name type="scientific">Hypoxylon rubiginosum</name>
    <dbReference type="NCBI Taxonomy" id="110542"/>
    <lineage>
        <taxon>Eukaryota</taxon>
        <taxon>Fungi</taxon>
        <taxon>Dikarya</taxon>
        <taxon>Ascomycota</taxon>
        <taxon>Pezizomycotina</taxon>
        <taxon>Sordariomycetes</taxon>
        <taxon>Xylariomycetidae</taxon>
        <taxon>Xylariales</taxon>
        <taxon>Hypoxylaceae</taxon>
        <taxon>Hypoxylon</taxon>
    </lineage>
</organism>
<protein>
    <submittedName>
        <fullName evidence="1">Uncharacterized protein</fullName>
    </submittedName>
</protein>
<proteinExistence type="predicted"/>